<gene>
    <name evidence="20" type="ORF">PVAND_009035</name>
</gene>
<dbReference type="GO" id="GO:0047115">
    <property type="term" value="F:trans-1,2-dihydrobenzene-1,2-diol dehydrogenase activity"/>
    <property type="evidence" value="ECO:0007669"/>
    <property type="project" value="UniProtKB-EC"/>
</dbReference>
<dbReference type="Pfam" id="PF22725">
    <property type="entry name" value="GFO_IDH_MocA_C3"/>
    <property type="match status" value="1"/>
</dbReference>
<comment type="similarity">
    <text evidence="2">Belongs to the tetraspanin (TM4SF) family.</text>
</comment>
<evidence type="ECO:0000259" key="18">
    <source>
        <dbReference type="Pfam" id="PF01408"/>
    </source>
</evidence>
<dbReference type="EC" id="1.3.1.20" evidence="8"/>
<dbReference type="EC" id="1.1.1.179" evidence="9"/>
<dbReference type="OrthoDB" id="6134317at2759"/>
<feature type="domain" description="GFO/IDH/MocA-like oxidoreductase" evidence="19">
    <location>
        <begin position="166"/>
        <end position="257"/>
    </location>
</feature>
<dbReference type="GO" id="GO:0047837">
    <property type="term" value="F:D-xylose 1-dehydrogenase (NADP+) activity"/>
    <property type="evidence" value="ECO:0007669"/>
    <property type="project" value="UniProtKB-EC"/>
</dbReference>
<dbReference type="InterPro" id="IPR000683">
    <property type="entry name" value="Gfo/Idh/MocA-like_OxRdtase_N"/>
</dbReference>
<dbReference type="GO" id="GO:0016020">
    <property type="term" value="C:membrane"/>
    <property type="evidence" value="ECO:0007669"/>
    <property type="project" value="UniProtKB-SubCell"/>
</dbReference>
<comment type="catalytic activity">
    <reaction evidence="15">
        <text>D-xylose + NADP(+) = D-xylono-1,5-lactone + NADPH + H(+)</text>
        <dbReference type="Rhea" id="RHEA:22000"/>
        <dbReference type="ChEBI" id="CHEBI:15378"/>
        <dbReference type="ChEBI" id="CHEBI:15867"/>
        <dbReference type="ChEBI" id="CHEBI:53455"/>
        <dbReference type="ChEBI" id="CHEBI:57783"/>
        <dbReference type="ChEBI" id="CHEBI:58349"/>
        <dbReference type="EC" id="1.1.1.179"/>
    </reaction>
</comment>
<dbReference type="InterPro" id="IPR018499">
    <property type="entry name" value="Tetraspanin/Peripherin"/>
</dbReference>
<dbReference type="SUPFAM" id="SSF51735">
    <property type="entry name" value="NAD(P)-binding Rossmann-fold domains"/>
    <property type="match status" value="1"/>
</dbReference>
<name>A0A9J6CCV8_POLVA</name>
<feature type="transmembrane region" description="Helical" evidence="17">
    <location>
        <begin position="403"/>
        <end position="422"/>
    </location>
</feature>
<reference evidence="20" key="1">
    <citation type="submission" date="2021-03" db="EMBL/GenBank/DDBJ databases">
        <title>Chromosome level genome of the anhydrobiotic midge Polypedilum vanderplanki.</title>
        <authorList>
            <person name="Yoshida Y."/>
            <person name="Kikawada T."/>
            <person name="Gusev O."/>
        </authorList>
    </citation>
    <scope>NUCLEOTIDE SEQUENCE</scope>
    <source>
        <strain evidence="20">NIAS01</strain>
        <tissue evidence="20">Whole body or cell culture</tissue>
    </source>
</reference>
<evidence type="ECO:0000313" key="21">
    <source>
        <dbReference type="Proteomes" id="UP001107558"/>
    </source>
</evidence>
<keyword evidence="21" id="KW-1185">Reference proteome</keyword>
<feature type="domain" description="Gfo/Idh/MocA-like oxidoreductase N-terminal" evidence="18">
    <location>
        <begin position="38"/>
        <end position="153"/>
    </location>
</feature>
<feature type="region of interest" description="Disordered" evidence="16">
    <location>
        <begin position="320"/>
        <end position="339"/>
    </location>
</feature>
<dbReference type="PRINTS" id="PR00259">
    <property type="entry name" value="TMFOUR"/>
</dbReference>
<comment type="catalytic activity">
    <reaction evidence="14">
        <text>(1R,2R)-1,2-dihydrobenzene-1,2-diol + NADP(+) = catechol + NADPH + H(+)</text>
        <dbReference type="Rhea" id="RHEA:16729"/>
        <dbReference type="ChEBI" id="CHEBI:10702"/>
        <dbReference type="ChEBI" id="CHEBI:15378"/>
        <dbReference type="ChEBI" id="CHEBI:18135"/>
        <dbReference type="ChEBI" id="CHEBI:57783"/>
        <dbReference type="ChEBI" id="CHEBI:58349"/>
        <dbReference type="EC" id="1.3.1.20"/>
    </reaction>
</comment>
<evidence type="ECO:0000256" key="10">
    <source>
        <dbReference type="ARBA" id="ARBA00040603"/>
    </source>
</evidence>
<evidence type="ECO:0000256" key="2">
    <source>
        <dbReference type="ARBA" id="ARBA00006840"/>
    </source>
</evidence>
<dbReference type="PANTHER" id="PTHR22604:SF105">
    <property type="entry name" value="TRANS-1,2-DIHYDROBENZENE-1,2-DIOL DEHYDROGENASE"/>
    <property type="match status" value="1"/>
</dbReference>
<dbReference type="Gene3D" id="3.30.360.10">
    <property type="entry name" value="Dihydrodipicolinate Reductase, domain 2"/>
    <property type="match status" value="1"/>
</dbReference>
<dbReference type="SUPFAM" id="SSF48652">
    <property type="entry name" value="Tetraspanin"/>
    <property type="match status" value="1"/>
</dbReference>
<feature type="transmembrane region" description="Helical" evidence="17">
    <location>
        <begin position="434"/>
        <end position="456"/>
    </location>
</feature>
<proteinExistence type="inferred from homology"/>
<sequence length="594" mass="66894">MKFVSKSLERIAAITTTNDIASDIKFKRKREKLMAPLRWGIASAGRISFDFANALSTLPEVDHKIVAVGARNLTSARDFAKKFDIPKYYEGYDKLVKDENIDVIYIGSIVATHFEIGMLALEAGKHVLCEKPLSINEKQSRKLFETARAKGLFFAEAIWSRYFESYKYIRQRVDNGDLGEIKEIELEFGFPLADTERLFLKNGGGSTLDLGIYTIQLSLWVYRTEPTKVTAFGKLNDDGLDMEFTGEYKFPNGGISHDNLTITKSDSGEKKSSVEKIRNNISDHHQSPSLQPIFIVQNYFNHPARKFSTKATNTDALIREGKSQQTSREPSSHSKMGNSDVGSCCAKYILCIFNFIFFILGSLVLGLGLWLLFDKNSLLSLMKSVNSEHIERFTEPKLIDQTVYLLITIGVLMFVLGFLGYCGAMRESQCLLSLYGVFLIILLVLEIVVFVFAIAYQDVARDETESFLRSTIKEYKSSGKEEDAVSLMWNQLMAQFQCCGVNSYSDFETSSFWVNNKGSRTIPEACCQLSDKTLIKPLDLNCPYSPSDINSYYMRGCQPALVEFFRNNSNTIIGVMSGVILIQLFAAFLAFCIS</sequence>
<dbReference type="AlphaFoldDB" id="A0A9J6CCV8"/>
<dbReference type="Proteomes" id="UP001107558">
    <property type="component" value="Chromosome 2"/>
</dbReference>
<evidence type="ECO:0000256" key="8">
    <source>
        <dbReference type="ARBA" id="ARBA00038853"/>
    </source>
</evidence>
<dbReference type="InterPro" id="IPR036291">
    <property type="entry name" value="NAD(P)-bd_dom_sf"/>
</dbReference>
<evidence type="ECO:0000256" key="12">
    <source>
        <dbReference type="ARBA" id="ARBA00042988"/>
    </source>
</evidence>
<dbReference type="Gene3D" id="3.40.50.720">
    <property type="entry name" value="NAD(P)-binding Rossmann-like Domain"/>
    <property type="match status" value="1"/>
</dbReference>
<feature type="compositionally biased region" description="Polar residues" evidence="16">
    <location>
        <begin position="323"/>
        <end position="339"/>
    </location>
</feature>
<evidence type="ECO:0000256" key="15">
    <source>
        <dbReference type="ARBA" id="ARBA00049233"/>
    </source>
</evidence>
<evidence type="ECO:0000259" key="19">
    <source>
        <dbReference type="Pfam" id="PF22725"/>
    </source>
</evidence>
<comment type="subcellular location">
    <subcellularLocation>
        <location evidence="1">Membrane</location>
        <topology evidence="1">Multi-pass membrane protein</topology>
    </subcellularLocation>
</comment>
<dbReference type="GO" id="GO:0000166">
    <property type="term" value="F:nucleotide binding"/>
    <property type="evidence" value="ECO:0007669"/>
    <property type="project" value="InterPro"/>
</dbReference>
<evidence type="ECO:0000256" key="3">
    <source>
        <dbReference type="ARBA" id="ARBA00010928"/>
    </source>
</evidence>
<comment type="caution">
    <text evidence="20">The sequence shown here is derived from an EMBL/GenBank/DDBJ whole genome shotgun (WGS) entry which is preliminary data.</text>
</comment>
<evidence type="ECO:0000256" key="14">
    <source>
        <dbReference type="ARBA" id="ARBA00047423"/>
    </source>
</evidence>
<dbReference type="PROSITE" id="PS00421">
    <property type="entry name" value="TM4_1"/>
    <property type="match status" value="1"/>
</dbReference>
<organism evidence="20 21">
    <name type="scientific">Polypedilum vanderplanki</name>
    <name type="common">Sleeping chironomid midge</name>
    <dbReference type="NCBI Taxonomy" id="319348"/>
    <lineage>
        <taxon>Eukaryota</taxon>
        <taxon>Metazoa</taxon>
        <taxon>Ecdysozoa</taxon>
        <taxon>Arthropoda</taxon>
        <taxon>Hexapoda</taxon>
        <taxon>Insecta</taxon>
        <taxon>Pterygota</taxon>
        <taxon>Neoptera</taxon>
        <taxon>Endopterygota</taxon>
        <taxon>Diptera</taxon>
        <taxon>Nematocera</taxon>
        <taxon>Chironomoidea</taxon>
        <taxon>Chironomidae</taxon>
        <taxon>Chironominae</taxon>
        <taxon>Polypedilum</taxon>
        <taxon>Polypedilum</taxon>
    </lineage>
</organism>
<dbReference type="InterPro" id="IPR050984">
    <property type="entry name" value="Gfo/Idh/MocA_domain"/>
</dbReference>
<evidence type="ECO:0000256" key="7">
    <source>
        <dbReference type="ARBA" id="ARBA00023136"/>
    </source>
</evidence>
<accession>A0A9J6CCV8</accession>
<evidence type="ECO:0000256" key="6">
    <source>
        <dbReference type="ARBA" id="ARBA00023002"/>
    </source>
</evidence>
<dbReference type="InterPro" id="IPR055170">
    <property type="entry name" value="GFO_IDH_MocA-like_dom"/>
</dbReference>
<feature type="transmembrane region" description="Helical" evidence="17">
    <location>
        <begin position="348"/>
        <end position="373"/>
    </location>
</feature>
<dbReference type="PANTHER" id="PTHR22604">
    <property type="entry name" value="OXIDOREDUCTASES"/>
    <property type="match status" value="1"/>
</dbReference>
<feature type="transmembrane region" description="Helical" evidence="17">
    <location>
        <begin position="572"/>
        <end position="593"/>
    </location>
</feature>
<evidence type="ECO:0000256" key="5">
    <source>
        <dbReference type="ARBA" id="ARBA00022989"/>
    </source>
</evidence>
<dbReference type="InterPro" id="IPR008952">
    <property type="entry name" value="Tetraspanin_EC2_sf"/>
</dbReference>
<dbReference type="Pfam" id="PF01408">
    <property type="entry name" value="GFO_IDH_MocA"/>
    <property type="match status" value="1"/>
</dbReference>
<protein>
    <recommendedName>
        <fullName evidence="10">Trans-1,2-dihydrobenzene-1,2-diol dehydrogenase</fullName>
        <ecNumber evidence="9">1.1.1.179</ecNumber>
        <ecNumber evidence="8">1.3.1.20</ecNumber>
    </recommendedName>
    <alternativeName>
        <fullName evidence="13">D-xylose 1-dehydrogenase</fullName>
    </alternativeName>
    <alternativeName>
        <fullName evidence="12">D-xylose-NADP dehydrogenase</fullName>
    </alternativeName>
    <alternativeName>
        <fullName evidence="11">Dimeric dihydrodiol dehydrogenase</fullName>
    </alternativeName>
</protein>
<evidence type="ECO:0000256" key="1">
    <source>
        <dbReference type="ARBA" id="ARBA00004141"/>
    </source>
</evidence>
<keyword evidence="6" id="KW-0560">Oxidoreductase</keyword>
<evidence type="ECO:0000313" key="20">
    <source>
        <dbReference type="EMBL" id="KAG5679470.1"/>
    </source>
</evidence>
<evidence type="ECO:0000256" key="17">
    <source>
        <dbReference type="SAM" id="Phobius"/>
    </source>
</evidence>
<comment type="similarity">
    <text evidence="3">Belongs to the Gfo/Idh/MocA family.</text>
</comment>
<evidence type="ECO:0000256" key="9">
    <source>
        <dbReference type="ARBA" id="ARBA00038984"/>
    </source>
</evidence>
<evidence type="ECO:0000256" key="4">
    <source>
        <dbReference type="ARBA" id="ARBA00022692"/>
    </source>
</evidence>
<dbReference type="CDD" id="cd03156">
    <property type="entry name" value="uroplakin_I_like_LEL"/>
    <property type="match status" value="1"/>
</dbReference>
<dbReference type="SUPFAM" id="SSF55347">
    <property type="entry name" value="Glyceraldehyde-3-phosphate dehydrogenase-like, C-terminal domain"/>
    <property type="match status" value="1"/>
</dbReference>
<evidence type="ECO:0000256" key="13">
    <source>
        <dbReference type="ARBA" id="ARBA00043025"/>
    </source>
</evidence>
<keyword evidence="7 17" id="KW-0472">Membrane</keyword>
<evidence type="ECO:0000256" key="11">
    <source>
        <dbReference type="ARBA" id="ARBA00042926"/>
    </source>
</evidence>
<dbReference type="Pfam" id="PF00335">
    <property type="entry name" value="Tetraspanin"/>
    <property type="match status" value="1"/>
</dbReference>
<dbReference type="Gene3D" id="1.10.1450.10">
    <property type="entry name" value="Tetraspanin"/>
    <property type="match status" value="1"/>
</dbReference>
<dbReference type="EMBL" id="JADBJN010000002">
    <property type="protein sequence ID" value="KAG5679470.1"/>
    <property type="molecule type" value="Genomic_DNA"/>
</dbReference>
<keyword evidence="5 17" id="KW-1133">Transmembrane helix</keyword>
<keyword evidence="4 17" id="KW-0812">Transmembrane</keyword>
<dbReference type="InterPro" id="IPR018503">
    <property type="entry name" value="Tetraspanin_CS"/>
</dbReference>
<evidence type="ECO:0000256" key="16">
    <source>
        <dbReference type="SAM" id="MobiDB-lite"/>
    </source>
</evidence>